<evidence type="ECO:0000313" key="1">
    <source>
        <dbReference type="EMBL" id="VDK59834.1"/>
    </source>
</evidence>
<accession>A0A183DGJ4</accession>
<dbReference type="Proteomes" id="UP000271098">
    <property type="component" value="Unassembled WGS sequence"/>
</dbReference>
<dbReference type="WBParaSite" id="GPUH_0000784401-mRNA-1">
    <property type="protein sequence ID" value="GPUH_0000784401-mRNA-1"/>
    <property type="gene ID" value="GPUH_0000784401"/>
</dbReference>
<name>A0A183DGJ4_9BILA</name>
<keyword evidence="2" id="KW-1185">Reference proteome</keyword>
<organism evidence="3">
    <name type="scientific">Gongylonema pulchrum</name>
    <dbReference type="NCBI Taxonomy" id="637853"/>
    <lineage>
        <taxon>Eukaryota</taxon>
        <taxon>Metazoa</taxon>
        <taxon>Ecdysozoa</taxon>
        <taxon>Nematoda</taxon>
        <taxon>Chromadorea</taxon>
        <taxon>Rhabditida</taxon>
        <taxon>Spirurina</taxon>
        <taxon>Spiruromorpha</taxon>
        <taxon>Spiruroidea</taxon>
        <taxon>Gongylonematidae</taxon>
        <taxon>Gongylonema</taxon>
    </lineage>
</organism>
<protein>
    <submittedName>
        <fullName evidence="3">Ovule protein</fullName>
    </submittedName>
</protein>
<proteinExistence type="predicted"/>
<evidence type="ECO:0000313" key="3">
    <source>
        <dbReference type="WBParaSite" id="GPUH_0000784401-mRNA-1"/>
    </source>
</evidence>
<reference evidence="3" key="1">
    <citation type="submission" date="2016-06" db="UniProtKB">
        <authorList>
            <consortium name="WormBaseParasite"/>
        </authorList>
    </citation>
    <scope>IDENTIFICATION</scope>
</reference>
<evidence type="ECO:0000313" key="2">
    <source>
        <dbReference type="Proteomes" id="UP000271098"/>
    </source>
</evidence>
<reference evidence="1 2" key="2">
    <citation type="submission" date="2018-11" db="EMBL/GenBank/DDBJ databases">
        <authorList>
            <consortium name="Pathogen Informatics"/>
        </authorList>
    </citation>
    <scope>NUCLEOTIDE SEQUENCE [LARGE SCALE GENOMIC DNA]</scope>
</reference>
<sequence>MAKMFSASLMGQVKRENNNHETMALNLKPLPWYRRMFAHKENRSGIHPEFSLEHSQTLGSIHRYLQLSQSSTSILYCLTGG</sequence>
<gene>
    <name evidence="1" type="ORF">GPUH_LOCUS7835</name>
</gene>
<dbReference type="EMBL" id="UYRT01021257">
    <property type="protein sequence ID" value="VDK59834.1"/>
    <property type="molecule type" value="Genomic_DNA"/>
</dbReference>
<dbReference type="AlphaFoldDB" id="A0A183DGJ4"/>